<organism evidence="1">
    <name type="scientific">Ixodes scapularis</name>
    <name type="common">Black-legged tick</name>
    <name type="synonym">Deer tick</name>
    <dbReference type="NCBI Taxonomy" id="6945"/>
    <lineage>
        <taxon>Eukaryota</taxon>
        <taxon>Metazoa</taxon>
        <taxon>Ecdysozoa</taxon>
        <taxon>Arthropoda</taxon>
        <taxon>Chelicerata</taxon>
        <taxon>Arachnida</taxon>
        <taxon>Acari</taxon>
        <taxon>Parasitiformes</taxon>
        <taxon>Ixodida</taxon>
        <taxon>Ixodoidea</taxon>
        <taxon>Ixodidae</taxon>
        <taxon>Ixodinae</taxon>
        <taxon>Ixodes</taxon>
    </lineage>
</organism>
<dbReference type="AlphaFoldDB" id="A0A4D5RC78"/>
<dbReference type="PROSITE" id="PS51257">
    <property type="entry name" value="PROKAR_LIPOPROTEIN"/>
    <property type="match status" value="1"/>
</dbReference>
<name>A0A4D5RC78_IXOSC</name>
<evidence type="ECO:0000313" key="1">
    <source>
        <dbReference type="EMBL" id="MOY34682.1"/>
    </source>
</evidence>
<accession>A0A4D5RC78</accession>
<dbReference type="VEuPathDB" id="VectorBase:ISCP_028395"/>
<reference evidence="1" key="1">
    <citation type="submission" date="2019-04" db="EMBL/GenBank/DDBJ databases">
        <title>An insight into the mialome of Ixodes scapularis.</title>
        <authorList>
            <person name="Ribeiro J.M."/>
            <person name="Mather T.N."/>
            <person name="Karim S."/>
        </authorList>
    </citation>
    <scope>NUCLEOTIDE SEQUENCE</scope>
</reference>
<protein>
    <submittedName>
        <fullName evidence="1">Uncharacterized protein</fullName>
    </submittedName>
</protein>
<sequence length="160" mass="16936">MQGSGKASSFCFSCALGFSCVQNSQLACMPTLLFTVLLKFSVVAVPDWLRGCTEILKALDVCGSSVLFFPVPRHEGAGLPPFHQLRDTTSTGLQLQLAHGYRSASCTASSSKGHVKGTGDHDISELAFTLSKAAAEHYGRDPGSLHHGCRPVPCTALRVA</sequence>
<dbReference type="EMBL" id="GHJT01000711">
    <property type="protein sequence ID" value="MOY34682.1"/>
    <property type="molecule type" value="Transcribed_RNA"/>
</dbReference>
<proteinExistence type="predicted"/>